<reference evidence="1" key="1">
    <citation type="journal article" date="2025" name="Int. J. Syst. Evol. Microbiol.">
        <title>Inconstantimicrobium mannanitabidum sp. nov., a novel member of the family Clostridiaceae isolated from anoxic soil under the treatment of reductive soil disinfestation.</title>
        <authorList>
            <person name="Ueki A."/>
            <person name="Tonouchi A."/>
            <person name="Honma S."/>
            <person name="Kaku N."/>
            <person name="Ueki K."/>
        </authorList>
    </citation>
    <scope>NUCLEOTIDE SEQUENCE</scope>
    <source>
        <strain evidence="1">TW13</strain>
    </source>
</reference>
<proteinExistence type="predicted"/>
<name>A0ACB5RCV2_9CLOT</name>
<protein>
    <submittedName>
        <fullName evidence="1">Uncharacterized protein</fullName>
    </submittedName>
</protein>
<dbReference type="Proteomes" id="UP001058074">
    <property type="component" value="Unassembled WGS sequence"/>
</dbReference>
<keyword evidence="2" id="KW-1185">Reference proteome</keyword>
<comment type="caution">
    <text evidence="1">The sequence shown here is derived from an EMBL/GenBank/DDBJ whole genome shotgun (WGS) entry which is preliminary data.</text>
</comment>
<organism evidence="1 2">
    <name type="scientific">Inconstantimicrobium mannanitabidum</name>
    <dbReference type="NCBI Taxonomy" id="1604901"/>
    <lineage>
        <taxon>Bacteria</taxon>
        <taxon>Bacillati</taxon>
        <taxon>Bacillota</taxon>
        <taxon>Clostridia</taxon>
        <taxon>Eubacteriales</taxon>
        <taxon>Clostridiaceae</taxon>
        <taxon>Inconstantimicrobium</taxon>
    </lineage>
</organism>
<dbReference type="EMBL" id="BROD01000001">
    <property type="protein sequence ID" value="GKX66883.1"/>
    <property type="molecule type" value="Genomic_DNA"/>
</dbReference>
<accession>A0ACB5RCV2</accession>
<gene>
    <name evidence="1" type="ORF">rsdtw13_21410</name>
</gene>
<evidence type="ECO:0000313" key="2">
    <source>
        <dbReference type="Proteomes" id="UP001058074"/>
    </source>
</evidence>
<evidence type="ECO:0000313" key="1">
    <source>
        <dbReference type="EMBL" id="GKX66883.1"/>
    </source>
</evidence>
<sequence>MDVFMPKVQAVAMFKEIALNIKNPNEVVREGISNCYDADAKNIWITIRRNLNGDVEIIIRDDGNGMNIDEIHSFFNLGDSKKMVENIGEKGLGTKTFFKSKRIIISTKCNNENGYIVEMENPWEHLLNGIVPTYTVENGDMQENGTEITISGYIIDNPEKYFNYYSLKDYILWFTAGGNFKNIFANNLMLQSRVKDMNKSPKIHIYDQILNRQCQMTGVHQFAAPSENPKEDPNNRKYKRSVNYCRAFGPFNVETTLNGEYVSLQLYGTVSGVNCRRKVCKLRQSETYKARFGIYLCKDFIPFERANFLLGDEQYYHYHILVNSQNFELTADRNSISNMESATVKWIFNQVEDIFKNNIKPIAEKEYFRMRKEEEESYDAECRVVAMNNYVKKIDLVDNLYINDIPIKKIPQCEYEVALLFAAMLANEKTKKLVEDIKNIISYSSRATTDVICTNYNEEIVLVEIEYKLSNIFKHKHPIGTYDYVVCWKIDLEQNVINQVNNVNTVLVSEGDEKYIVTQKNKKMKVMELSALLNKIYRS</sequence>